<gene>
    <name evidence="1" type="ORF">D934_00640</name>
</gene>
<dbReference type="InterPro" id="IPR021804">
    <property type="entry name" value="DUF3375"/>
</dbReference>
<name>A0A060H0X8_XYLFS</name>
<proteinExistence type="predicted"/>
<protein>
    <recommendedName>
        <fullName evidence="3">DUF3375 domain-containing protein</fullName>
    </recommendedName>
</protein>
<evidence type="ECO:0000313" key="2">
    <source>
        <dbReference type="Proteomes" id="UP000027215"/>
    </source>
</evidence>
<dbReference type="Pfam" id="PF11855">
    <property type="entry name" value="DUF3375"/>
    <property type="match status" value="1"/>
</dbReference>
<dbReference type="KEGG" id="xfs:D934_00640"/>
<evidence type="ECO:0008006" key="3">
    <source>
        <dbReference type="Google" id="ProtNLM"/>
    </source>
</evidence>
<accession>A0A060H0X8</accession>
<dbReference type="PATRIC" id="fig|155920.8.peg.159"/>
<dbReference type="Proteomes" id="UP000027215">
    <property type="component" value="Chromosome"/>
</dbReference>
<organism evidence="1 2">
    <name type="scientific">Xylella fastidiosa subsp. sandyi Ann-1</name>
    <dbReference type="NCBI Taxonomy" id="155920"/>
    <lineage>
        <taxon>Bacteria</taxon>
        <taxon>Pseudomonadati</taxon>
        <taxon>Pseudomonadota</taxon>
        <taxon>Gammaproteobacteria</taxon>
        <taxon>Lysobacterales</taxon>
        <taxon>Lysobacteraceae</taxon>
        <taxon>Xylella</taxon>
    </lineage>
</organism>
<reference evidence="1 2" key="1">
    <citation type="submission" date="2013-08" db="EMBL/GenBank/DDBJ databases">
        <authorList>
            <person name="Stouthamer R."/>
            <person name="Nunney L."/>
        </authorList>
    </citation>
    <scope>NUCLEOTIDE SEQUENCE [LARGE SCALE GENOMIC DNA]</scope>
    <source>
        <strain evidence="2">ann-1</strain>
    </source>
</reference>
<dbReference type="AlphaFoldDB" id="A0A060H0X8"/>
<dbReference type="HOGENOM" id="CLU_031117_0_0_6"/>
<dbReference type="EMBL" id="CP006696">
    <property type="protein sequence ID" value="AIC09183.1"/>
    <property type="molecule type" value="Genomic_DNA"/>
</dbReference>
<sequence length="513" mass="58516">MTEMDHATLTTLRERHPAWRLLTSPHAPLVASFLHRVFVATNARLLSETKITQALEDTLYALREHEGPEAYPKGALDYLNDWSAPDKGWLRKFYTPDTDEAQFDLTPATEKAILWLLSLTERSFVGTESRLLTLFALLEQMSTGTETDPKKRVEELQKKRDALDIEIAHVLEGHTPLLDDTAIKDRFQQFQQLARELLSDFRQVQDNFRQLDRKVREKIALWEGTKGTLLDEIMGERDAISDSDQGRSFRAFWNFLLSSRRREELSERLGQVLALPAVAALHPEPRTRRIHDDWIEAGEQTLRTISQLSQQLRHFVESRAFLENRRIMDLLHGIERNALGLRDMTPSGTVMHLDAIGADIQLPLERPLFTPRAKPRLADLVLAAGTDDIDTTPLFNQIVMDKARLRLAIQRALRTQSQISLRTLLQTEPLQQGLAELVAYLELAHTSNSSDPDGLRGIVDETVEEPIRWQANNTVGETVTREARLPRIIFTRRALSDHQESSQGDRAHEGHAV</sequence>
<evidence type="ECO:0000313" key="1">
    <source>
        <dbReference type="EMBL" id="AIC09183.1"/>
    </source>
</evidence>